<evidence type="ECO:0000313" key="2">
    <source>
        <dbReference type="EMBL" id="TFD69481.1"/>
    </source>
</evidence>
<feature type="signal peptide" evidence="1">
    <location>
        <begin position="1"/>
        <end position="25"/>
    </location>
</feature>
<dbReference type="InterPro" id="IPR011964">
    <property type="entry name" value="YVTN_b-propeller_repeat"/>
</dbReference>
<keyword evidence="3" id="KW-1185">Reference proteome</keyword>
<accession>A0A4R9ATK5</accession>
<evidence type="ECO:0000313" key="3">
    <source>
        <dbReference type="Proteomes" id="UP000298154"/>
    </source>
</evidence>
<dbReference type="PANTHER" id="PTHR47197">
    <property type="entry name" value="PROTEIN NIRF"/>
    <property type="match status" value="1"/>
</dbReference>
<dbReference type="NCBIfam" id="TIGR02276">
    <property type="entry name" value="beta_rpt_yvtn"/>
    <property type="match status" value="3"/>
</dbReference>
<dbReference type="OrthoDB" id="9774579at2"/>
<evidence type="ECO:0000256" key="1">
    <source>
        <dbReference type="SAM" id="SignalP"/>
    </source>
</evidence>
<protein>
    <submittedName>
        <fullName evidence="2">YncE family protein</fullName>
    </submittedName>
</protein>
<gene>
    <name evidence="2" type="ORF">E3T47_01480</name>
</gene>
<keyword evidence="1" id="KW-0732">Signal</keyword>
<dbReference type="EMBL" id="SOHK01000004">
    <property type="protein sequence ID" value="TFD69481.1"/>
    <property type="molecule type" value="Genomic_DNA"/>
</dbReference>
<dbReference type="InterPro" id="IPR011045">
    <property type="entry name" value="N2O_reductase_N"/>
</dbReference>
<dbReference type="Gene3D" id="2.130.10.10">
    <property type="entry name" value="YVTN repeat-like/Quinoprotein amine dehydrogenase"/>
    <property type="match status" value="3"/>
</dbReference>
<proteinExistence type="predicted"/>
<dbReference type="AlphaFoldDB" id="A0A4R9ATK5"/>
<comment type="caution">
    <text evidence="2">The sequence shown here is derived from an EMBL/GenBank/DDBJ whole genome shotgun (WGS) entry which is preliminary data.</text>
</comment>
<dbReference type="InterPro" id="IPR015943">
    <property type="entry name" value="WD40/YVTN_repeat-like_dom_sf"/>
</dbReference>
<feature type="chain" id="PRO_5039456961" evidence="1">
    <location>
        <begin position="26"/>
        <end position="341"/>
    </location>
</feature>
<sequence>MRGGWKNAFRSNSLLKATLMNKAFARIAAGAVMTLGASVFMARAEEATTPVSAGVAVGTLPCDVAFSPDGRRVYVVNAVTQNVSVIDVASGLVVGTIALKESPRKIAVSADGAQAWVTLSTRNSVAVIDLATGTLLAPIAVGHFPTSVAFGPGVAYVTNSGAHSVSIVDIASRQAVASIAVGDEPRALAFSPNGTRACVANFRVGTVSIIDVEAGAICHTITVPGGFPSAIAFAGGTAFVAHGGGRVSVIDVGAGAVECEITVGSGPCGLAVSPDERTLLVTNQNDDTVSVVDVATRTVRDTVAVGLRPVAVAISPDGTAAYVADCGDSTVSVIDLEWLAI</sequence>
<reference evidence="2 3" key="1">
    <citation type="submission" date="2019-03" db="EMBL/GenBank/DDBJ databases">
        <title>Genomics of glacier-inhabiting Cryobacterium strains.</title>
        <authorList>
            <person name="Liu Q."/>
            <person name="Xin Y.-H."/>
        </authorList>
    </citation>
    <scope>NUCLEOTIDE SEQUENCE [LARGE SCALE GENOMIC DNA]</scope>
    <source>
        <strain evidence="2 3">Sr36</strain>
    </source>
</reference>
<organism evidence="2 3">
    <name type="scientific">Cryobacterium ruanii</name>
    <dbReference type="NCBI Taxonomy" id="1259197"/>
    <lineage>
        <taxon>Bacteria</taxon>
        <taxon>Bacillati</taxon>
        <taxon>Actinomycetota</taxon>
        <taxon>Actinomycetes</taxon>
        <taxon>Micrococcales</taxon>
        <taxon>Microbacteriaceae</taxon>
        <taxon>Cryobacterium</taxon>
    </lineage>
</organism>
<dbReference type="Proteomes" id="UP000298154">
    <property type="component" value="Unassembled WGS sequence"/>
</dbReference>
<dbReference type="PANTHER" id="PTHR47197:SF3">
    <property type="entry name" value="DIHYDRO-HEME D1 DEHYDROGENASE"/>
    <property type="match status" value="1"/>
</dbReference>
<name>A0A4R9ATK5_9MICO</name>
<dbReference type="SUPFAM" id="SSF50974">
    <property type="entry name" value="Nitrous oxide reductase, N-terminal domain"/>
    <property type="match status" value="1"/>
</dbReference>
<dbReference type="InterPro" id="IPR051200">
    <property type="entry name" value="Host-pathogen_enzymatic-act"/>
</dbReference>